<sequence>MLVALGIKVLADLETTLGPVPLLQQPAFQAVSEIYGSTRTMLACLPPDLLHQ</sequence>
<reference evidence="1 2" key="1">
    <citation type="submission" date="2020-02" db="EMBL/GenBank/DDBJ databases">
        <title>Draft genome sequence of Haematococcus lacustris strain NIES-144.</title>
        <authorList>
            <person name="Morimoto D."/>
            <person name="Nakagawa S."/>
            <person name="Yoshida T."/>
            <person name="Sawayama S."/>
        </authorList>
    </citation>
    <scope>NUCLEOTIDE SEQUENCE [LARGE SCALE GENOMIC DNA]</scope>
    <source>
        <strain evidence="1 2">NIES-144</strain>
    </source>
</reference>
<keyword evidence="2" id="KW-1185">Reference proteome</keyword>
<evidence type="ECO:0000313" key="1">
    <source>
        <dbReference type="EMBL" id="GFH24020.1"/>
    </source>
</evidence>
<dbReference type="EMBL" id="BLLF01002420">
    <property type="protein sequence ID" value="GFH24020.1"/>
    <property type="molecule type" value="Genomic_DNA"/>
</dbReference>
<organism evidence="1 2">
    <name type="scientific">Haematococcus lacustris</name>
    <name type="common">Green alga</name>
    <name type="synonym">Haematococcus pluvialis</name>
    <dbReference type="NCBI Taxonomy" id="44745"/>
    <lineage>
        <taxon>Eukaryota</taxon>
        <taxon>Viridiplantae</taxon>
        <taxon>Chlorophyta</taxon>
        <taxon>core chlorophytes</taxon>
        <taxon>Chlorophyceae</taxon>
        <taxon>CS clade</taxon>
        <taxon>Chlamydomonadales</taxon>
        <taxon>Haematococcaceae</taxon>
        <taxon>Haematococcus</taxon>
    </lineage>
</organism>
<name>A0A699ZS88_HAELA</name>
<proteinExistence type="predicted"/>
<feature type="non-terminal residue" evidence="1">
    <location>
        <position position="52"/>
    </location>
</feature>
<dbReference type="AlphaFoldDB" id="A0A699ZS88"/>
<comment type="caution">
    <text evidence="1">The sequence shown here is derived from an EMBL/GenBank/DDBJ whole genome shotgun (WGS) entry which is preliminary data.</text>
</comment>
<dbReference type="Proteomes" id="UP000485058">
    <property type="component" value="Unassembled WGS sequence"/>
</dbReference>
<evidence type="ECO:0000313" key="2">
    <source>
        <dbReference type="Proteomes" id="UP000485058"/>
    </source>
</evidence>
<gene>
    <name evidence="1" type="ORF">HaLaN_21732</name>
</gene>
<accession>A0A699ZS88</accession>
<protein>
    <submittedName>
        <fullName evidence="1">Uncharacterized protein</fullName>
    </submittedName>
</protein>